<dbReference type="Proteomes" id="UP000029640">
    <property type="component" value="Unassembled WGS sequence"/>
</dbReference>
<evidence type="ECO:0000256" key="7">
    <source>
        <dbReference type="ARBA" id="ARBA00035633"/>
    </source>
</evidence>
<protein>
    <recommendedName>
        <fullName evidence="8 10">Aminodeoxychorismate lyase</fullName>
        <ecNumber evidence="8 10">4.1.3.38</ecNumber>
    </recommendedName>
</protein>
<dbReference type="SUPFAM" id="SSF56752">
    <property type="entry name" value="D-aminoacid aminotransferase-like PLP-dependent enzymes"/>
    <property type="match status" value="1"/>
</dbReference>
<organism evidence="11 12">
    <name type="scientific">Pseudohaliea rubra DSM 19751</name>
    <dbReference type="NCBI Taxonomy" id="1265313"/>
    <lineage>
        <taxon>Bacteria</taxon>
        <taxon>Pseudomonadati</taxon>
        <taxon>Pseudomonadota</taxon>
        <taxon>Gammaproteobacteria</taxon>
        <taxon>Cellvibrionales</taxon>
        <taxon>Halieaceae</taxon>
        <taxon>Pseudohaliea</taxon>
    </lineage>
</organism>
<dbReference type="Gene3D" id="3.20.10.10">
    <property type="entry name" value="D-amino Acid Aminotransferase, subunit A, domain 2"/>
    <property type="match status" value="1"/>
</dbReference>
<gene>
    <name evidence="11" type="ORF">HRUBRA_01960</name>
</gene>
<comment type="subunit">
    <text evidence="3">Homodimer.</text>
</comment>
<comment type="caution">
    <text evidence="11">The sequence shown here is derived from an EMBL/GenBank/DDBJ whole genome shotgun (WGS) entry which is preliminary data.</text>
</comment>
<evidence type="ECO:0000256" key="8">
    <source>
        <dbReference type="ARBA" id="ARBA00035676"/>
    </source>
</evidence>
<dbReference type="InterPro" id="IPR017824">
    <property type="entry name" value="Aminodeoxychorismate_lyase_IV"/>
</dbReference>
<evidence type="ECO:0000256" key="2">
    <source>
        <dbReference type="ARBA" id="ARBA00009320"/>
    </source>
</evidence>
<keyword evidence="6 11" id="KW-0456">Lyase</keyword>
<evidence type="ECO:0000256" key="6">
    <source>
        <dbReference type="ARBA" id="ARBA00023239"/>
    </source>
</evidence>
<dbReference type="EC" id="4.1.3.38" evidence="8 10"/>
<evidence type="ECO:0000313" key="11">
    <source>
        <dbReference type="EMBL" id="KGE03581.1"/>
    </source>
</evidence>
<dbReference type="GO" id="GO:0008153">
    <property type="term" value="P:4-aminobenzoate biosynthetic process"/>
    <property type="evidence" value="ECO:0007669"/>
    <property type="project" value="UniProtKB-UniRule"/>
</dbReference>
<dbReference type="InterPro" id="IPR043132">
    <property type="entry name" value="BCAT-like_C"/>
</dbReference>
<keyword evidence="5" id="KW-0289">Folate biosynthesis</keyword>
<evidence type="ECO:0000256" key="9">
    <source>
        <dbReference type="ARBA" id="ARBA00049529"/>
    </source>
</evidence>
<evidence type="ECO:0000256" key="1">
    <source>
        <dbReference type="ARBA" id="ARBA00001933"/>
    </source>
</evidence>
<evidence type="ECO:0000256" key="5">
    <source>
        <dbReference type="ARBA" id="ARBA00022909"/>
    </source>
</evidence>
<sequence length="279" mass="29945">MTTGLFVDGRRASSLPLPDRGFAYGDGIFETLLFRGREAAWLELHGQRLGAGLERLGIPEPPWRTHLVTSLEAADPAPDRWLAVRLTVTRGGGPRGYGPPAEPIPRTVIELSPAPRDPLAAAAPLHTALAALRWACQPALAGLKHLNRLEQVLAARECRARGLDELLVCDTGGAVIAATSANLFALHGDVLTTPDLTACGIAGTRRRLLLETLAPALGLTCRVQTLGPDAIETADGLFCCNSLRGIVAVGRYEQRQWRDDPMIERLQVAYREALCASVA</sequence>
<dbReference type="InterPro" id="IPR050571">
    <property type="entry name" value="Class-IV_PLP-Dep_Aminotrnsfr"/>
</dbReference>
<dbReference type="InterPro" id="IPR036038">
    <property type="entry name" value="Aminotransferase-like"/>
</dbReference>
<dbReference type="PANTHER" id="PTHR42743:SF2">
    <property type="entry name" value="AMINODEOXYCHORISMATE LYASE"/>
    <property type="match status" value="1"/>
</dbReference>
<comment type="catalytic activity">
    <reaction evidence="9">
        <text>4-amino-4-deoxychorismate = 4-aminobenzoate + pyruvate + H(+)</text>
        <dbReference type="Rhea" id="RHEA:16201"/>
        <dbReference type="ChEBI" id="CHEBI:15361"/>
        <dbReference type="ChEBI" id="CHEBI:15378"/>
        <dbReference type="ChEBI" id="CHEBI:17836"/>
        <dbReference type="ChEBI" id="CHEBI:58406"/>
        <dbReference type="EC" id="4.1.3.38"/>
    </reaction>
</comment>
<dbReference type="GO" id="GO:0008696">
    <property type="term" value="F:4-amino-4-deoxychorismate lyase activity"/>
    <property type="evidence" value="ECO:0007669"/>
    <property type="project" value="UniProtKB-UniRule"/>
</dbReference>
<keyword evidence="12" id="KW-1185">Reference proteome</keyword>
<name>A0A095XVA7_9GAMM</name>
<dbReference type="GO" id="GO:0005829">
    <property type="term" value="C:cytosol"/>
    <property type="evidence" value="ECO:0007669"/>
    <property type="project" value="TreeGrafter"/>
</dbReference>
<proteinExistence type="inferred from homology"/>
<dbReference type="Gene3D" id="3.30.470.10">
    <property type="match status" value="1"/>
</dbReference>
<dbReference type="eggNOG" id="COG0115">
    <property type="taxonomic scope" value="Bacteria"/>
</dbReference>
<dbReference type="Pfam" id="PF01063">
    <property type="entry name" value="Aminotran_4"/>
    <property type="match status" value="1"/>
</dbReference>
<dbReference type="PATRIC" id="fig|1265313.6.peg.1939"/>
<dbReference type="InterPro" id="IPR043131">
    <property type="entry name" value="BCAT-like_N"/>
</dbReference>
<comment type="cofactor">
    <cofactor evidence="1">
        <name>pyridoxal 5'-phosphate</name>
        <dbReference type="ChEBI" id="CHEBI:597326"/>
    </cofactor>
</comment>
<dbReference type="HOGENOM" id="CLU_020844_2_1_6"/>
<evidence type="ECO:0000313" key="12">
    <source>
        <dbReference type="Proteomes" id="UP000029640"/>
    </source>
</evidence>
<reference evidence="11 12" key="1">
    <citation type="journal article" date="2014" name="Genome Announc.">
        <title>Genome Sequence of Gammaproteobacterial Pseudohaliea rubra Type Strain DSM 19751, Isolated from Coastal Seawater of the Mediterranean Sea.</title>
        <authorList>
            <person name="Spring S."/>
            <person name="Fiebig A."/>
            <person name="Riedel T."/>
            <person name="Goker M."/>
            <person name="Klenk H.P."/>
        </authorList>
    </citation>
    <scope>NUCLEOTIDE SEQUENCE [LARGE SCALE GENOMIC DNA]</scope>
    <source>
        <strain evidence="11 12">DSM 19751</strain>
    </source>
</reference>
<dbReference type="RefSeq" id="WP_035513561.1">
    <property type="nucleotide sequence ID" value="NZ_KN234745.1"/>
</dbReference>
<comment type="pathway">
    <text evidence="7">Cofactor biosynthesis; tetrahydrofolate biosynthesis; 4-aminobenzoate from chorismate: step 2/2.</text>
</comment>
<keyword evidence="4" id="KW-0663">Pyridoxal phosphate</keyword>
<evidence type="ECO:0000256" key="3">
    <source>
        <dbReference type="ARBA" id="ARBA00011738"/>
    </source>
</evidence>
<dbReference type="NCBIfam" id="TIGR03461">
    <property type="entry name" value="pabC_Proteo"/>
    <property type="match status" value="1"/>
</dbReference>
<evidence type="ECO:0000256" key="10">
    <source>
        <dbReference type="NCBIfam" id="TIGR03461"/>
    </source>
</evidence>
<comment type="similarity">
    <text evidence="2">Belongs to the class-IV pyridoxal-phosphate-dependent aminotransferase family.</text>
</comment>
<dbReference type="EMBL" id="AUVB01000054">
    <property type="protein sequence ID" value="KGE03581.1"/>
    <property type="molecule type" value="Genomic_DNA"/>
</dbReference>
<accession>A0A095XVA7</accession>
<dbReference type="GO" id="GO:0046656">
    <property type="term" value="P:folic acid biosynthetic process"/>
    <property type="evidence" value="ECO:0007669"/>
    <property type="project" value="UniProtKB-KW"/>
</dbReference>
<dbReference type="GO" id="GO:0030170">
    <property type="term" value="F:pyridoxal phosphate binding"/>
    <property type="evidence" value="ECO:0007669"/>
    <property type="project" value="InterPro"/>
</dbReference>
<dbReference type="PANTHER" id="PTHR42743">
    <property type="entry name" value="AMINO-ACID AMINOTRANSFERASE"/>
    <property type="match status" value="1"/>
</dbReference>
<dbReference type="STRING" id="1265313.HRUBRA_01960"/>
<dbReference type="AlphaFoldDB" id="A0A095XVA7"/>
<dbReference type="InterPro" id="IPR001544">
    <property type="entry name" value="Aminotrans_IV"/>
</dbReference>
<evidence type="ECO:0000256" key="4">
    <source>
        <dbReference type="ARBA" id="ARBA00022898"/>
    </source>
</evidence>